<keyword evidence="3" id="KW-0067">ATP-binding</keyword>
<dbReference type="InterPro" id="IPR004143">
    <property type="entry name" value="BPL_LPL_catalytic"/>
</dbReference>
<dbReference type="EMBL" id="CP060635">
    <property type="protein sequence ID" value="QNM07685.1"/>
    <property type="molecule type" value="Genomic_DNA"/>
</dbReference>
<dbReference type="GO" id="GO:0005737">
    <property type="term" value="C:cytoplasm"/>
    <property type="evidence" value="ECO:0007669"/>
    <property type="project" value="TreeGrafter"/>
</dbReference>
<organism evidence="7 8">
    <name type="scientific">Wansuia hejianensis</name>
    <dbReference type="NCBI Taxonomy" id="2763667"/>
    <lineage>
        <taxon>Bacteria</taxon>
        <taxon>Bacillati</taxon>
        <taxon>Bacillota</taxon>
        <taxon>Clostridia</taxon>
        <taxon>Lachnospirales</taxon>
        <taxon>Lachnospiraceae</taxon>
        <taxon>Wansuia</taxon>
    </lineage>
</organism>
<dbReference type="GO" id="GO:0009249">
    <property type="term" value="P:protein lipoylation"/>
    <property type="evidence" value="ECO:0007669"/>
    <property type="project" value="UniProtKB-ARBA"/>
</dbReference>
<dbReference type="RefSeq" id="WP_118648223.1">
    <property type="nucleotide sequence ID" value="NZ_CP060635.1"/>
</dbReference>
<dbReference type="Proteomes" id="UP000515860">
    <property type="component" value="Chromosome"/>
</dbReference>
<accession>A0A7G9GA53</accession>
<dbReference type="GO" id="GO:0005524">
    <property type="term" value="F:ATP binding"/>
    <property type="evidence" value="ECO:0007669"/>
    <property type="project" value="UniProtKB-KW"/>
</dbReference>
<keyword evidence="1 7" id="KW-0436">Ligase</keyword>
<name>A0A7G9GA53_9FIRM</name>
<dbReference type="GO" id="GO:0004077">
    <property type="term" value="F:biotin--[biotin carboxyl-carrier protein] ligase activity"/>
    <property type="evidence" value="ECO:0007669"/>
    <property type="project" value="UniProtKB-EC"/>
</dbReference>
<dbReference type="PANTHER" id="PTHR12835:SF5">
    <property type="entry name" value="BIOTIN--PROTEIN LIGASE"/>
    <property type="match status" value="1"/>
</dbReference>
<dbReference type="PANTHER" id="PTHR12835">
    <property type="entry name" value="BIOTIN PROTEIN LIGASE"/>
    <property type="match status" value="1"/>
</dbReference>
<dbReference type="NCBIfam" id="TIGR00121">
    <property type="entry name" value="birA_ligase"/>
    <property type="match status" value="1"/>
</dbReference>
<keyword evidence="2" id="KW-0547">Nucleotide-binding</keyword>
<evidence type="ECO:0000256" key="3">
    <source>
        <dbReference type="ARBA" id="ARBA00022840"/>
    </source>
</evidence>
<feature type="domain" description="BPL/LPL catalytic" evidence="6">
    <location>
        <begin position="18"/>
        <end position="195"/>
    </location>
</feature>
<dbReference type="InterPro" id="IPR008988">
    <property type="entry name" value="Transcriptional_repressor_C"/>
</dbReference>
<dbReference type="SUPFAM" id="SSF50037">
    <property type="entry name" value="C-terminal domain of transcriptional repressors"/>
    <property type="match status" value="1"/>
</dbReference>
<evidence type="ECO:0000313" key="7">
    <source>
        <dbReference type="EMBL" id="QNM07685.1"/>
    </source>
</evidence>
<evidence type="ECO:0000256" key="5">
    <source>
        <dbReference type="ARBA" id="ARBA00024227"/>
    </source>
</evidence>
<dbReference type="Pfam" id="PF02237">
    <property type="entry name" value="BPL_C"/>
    <property type="match status" value="1"/>
</dbReference>
<dbReference type="InterPro" id="IPR003142">
    <property type="entry name" value="BPL_C"/>
</dbReference>
<protein>
    <recommendedName>
        <fullName evidence="5">biotin--[biotin carboxyl-carrier protein] ligase</fullName>
        <ecNumber evidence="5">6.3.4.15</ecNumber>
    </recommendedName>
</protein>
<dbReference type="EC" id="6.3.4.15" evidence="5"/>
<dbReference type="SUPFAM" id="SSF55681">
    <property type="entry name" value="Class II aaRS and biotin synthetases"/>
    <property type="match status" value="1"/>
</dbReference>
<dbReference type="KEGG" id="whj:H9Q79_12245"/>
<keyword evidence="8" id="KW-1185">Reference proteome</keyword>
<dbReference type="GO" id="GO:0016740">
    <property type="term" value="F:transferase activity"/>
    <property type="evidence" value="ECO:0007669"/>
    <property type="project" value="UniProtKB-ARBA"/>
</dbReference>
<dbReference type="Gene3D" id="2.30.30.100">
    <property type="match status" value="1"/>
</dbReference>
<evidence type="ECO:0000256" key="4">
    <source>
        <dbReference type="ARBA" id="ARBA00023267"/>
    </source>
</evidence>
<gene>
    <name evidence="7" type="ORF">H9Q79_12245</name>
</gene>
<keyword evidence="4" id="KW-0092">Biotin</keyword>
<evidence type="ECO:0000256" key="2">
    <source>
        <dbReference type="ARBA" id="ARBA00022741"/>
    </source>
</evidence>
<dbReference type="CDD" id="cd16442">
    <property type="entry name" value="BPL"/>
    <property type="match status" value="1"/>
</dbReference>
<dbReference type="Gene3D" id="3.30.930.10">
    <property type="entry name" value="Bira Bifunctional Protein, Domain 2"/>
    <property type="match status" value="1"/>
</dbReference>
<dbReference type="AlphaFoldDB" id="A0A7G9GA53"/>
<reference evidence="7 8" key="1">
    <citation type="submission" date="2020-08" db="EMBL/GenBank/DDBJ databases">
        <authorList>
            <person name="Liu C."/>
            <person name="Sun Q."/>
        </authorList>
    </citation>
    <scope>NUCLEOTIDE SEQUENCE [LARGE SCALE GENOMIC DNA]</scope>
    <source>
        <strain evidence="7 8">NSJ-29</strain>
    </source>
</reference>
<evidence type="ECO:0000256" key="1">
    <source>
        <dbReference type="ARBA" id="ARBA00022598"/>
    </source>
</evidence>
<dbReference type="InterPro" id="IPR045864">
    <property type="entry name" value="aa-tRNA-synth_II/BPL/LPL"/>
</dbReference>
<evidence type="ECO:0000313" key="8">
    <source>
        <dbReference type="Proteomes" id="UP000515860"/>
    </source>
</evidence>
<proteinExistence type="predicted"/>
<sequence length="267" mass="28948">MNGKLLNTEEIRSRLTDEGTGCRLFYCEEVDSTNDWAKREGRKGVSGGAIYLAERQTAGKGRRGRAWNTAAGTSVSMSLLLRPDLPADRISMLTLVMGMAAADGIRRACGLDTQIKWPNDVIIGGKKLCGILTEMSSGTDYVVIGIGTNVNVPAFPGELAGTATSLLLELGRSVSREVVTAEILNFFWKYYKIFMDTGDLSGLSRRYQEILANRGRSVRVLDPAGSFCGTALGINDRGELLVKRKDNGETEAVYAGEVSVRGIYGYV</sequence>
<evidence type="ECO:0000259" key="6">
    <source>
        <dbReference type="PROSITE" id="PS51733"/>
    </source>
</evidence>
<dbReference type="Pfam" id="PF03099">
    <property type="entry name" value="BPL_LplA_LipB"/>
    <property type="match status" value="1"/>
</dbReference>
<dbReference type="PROSITE" id="PS51733">
    <property type="entry name" value="BPL_LPL_CATALYTIC"/>
    <property type="match status" value="1"/>
</dbReference>
<dbReference type="InterPro" id="IPR004408">
    <property type="entry name" value="Biotin_CoA_COase_ligase"/>
</dbReference>